<organism evidence="1 2">
    <name type="scientific">Coniosporium uncinatum</name>
    <dbReference type="NCBI Taxonomy" id="93489"/>
    <lineage>
        <taxon>Eukaryota</taxon>
        <taxon>Fungi</taxon>
        <taxon>Dikarya</taxon>
        <taxon>Ascomycota</taxon>
        <taxon>Pezizomycotina</taxon>
        <taxon>Dothideomycetes</taxon>
        <taxon>Dothideomycetes incertae sedis</taxon>
        <taxon>Coniosporium</taxon>
    </lineage>
</organism>
<protein>
    <submittedName>
        <fullName evidence="1">Uncharacterized protein</fullName>
    </submittedName>
</protein>
<dbReference type="Proteomes" id="UP001186974">
    <property type="component" value="Unassembled WGS sequence"/>
</dbReference>
<gene>
    <name evidence="1" type="ORF">LTS18_004655</name>
</gene>
<comment type="caution">
    <text evidence="1">The sequence shown here is derived from an EMBL/GenBank/DDBJ whole genome shotgun (WGS) entry which is preliminary data.</text>
</comment>
<dbReference type="EMBL" id="JAWDJW010001093">
    <property type="protein sequence ID" value="KAK3079517.1"/>
    <property type="molecule type" value="Genomic_DNA"/>
</dbReference>
<evidence type="ECO:0000313" key="1">
    <source>
        <dbReference type="EMBL" id="KAK3079517.1"/>
    </source>
</evidence>
<keyword evidence="2" id="KW-1185">Reference proteome</keyword>
<name>A0ACC3DRY3_9PEZI</name>
<proteinExistence type="predicted"/>
<evidence type="ECO:0000313" key="2">
    <source>
        <dbReference type="Proteomes" id="UP001186974"/>
    </source>
</evidence>
<sequence>MYPPLFSSPSHAAIFMHRTVASCWMVTLEYLSGIISALESQLWTFEEVGTDLPLESIKDQLEHLRGQLVEVNQWRRRVWWYLHDLGWNMEALGCATKTEGDYLYKVRNPDATDEDGVADIANIQEQLQ</sequence>
<reference evidence="1" key="1">
    <citation type="submission" date="2024-09" db="EMBL/GenBank/DDBJ databases">
        <title>Black Yeasts Isolated from many extreme environments.</title>
        <authorList>
            <person name="Coleine C."/>
            <person name="Stajich J.E."/>
            <person name="Selbmann L."/>
        </authorList>
    </citation>
    <scope>NUCLEOTIDE SEQUENCE</scope>
    <source>
        <strain evidence="1">CCFEE 5737</strain>
    </source>
</reference>
<accession>A0ACC3DRY3</accession>